<dbReference type="Proteomes" id="UP000002985">
    <property type="component" value="Unassembled WGS sequence"/>
</dbReference>
<sequence length="242" mass="27446">MFNRREFLTASGVGGAALFLGNTSYLNAKTLEKETKSMPENYNAKDYSSLIGIDGFSENALKTHFTLYQGYVKNTNKLVNALSQILEDGNISSPEFAGLKRRLGWEYNGMRLHEYYFENLTKNRTDIGKTLNKRLNDDFGSYSAWEKDFRAVGGMRGIGWAALYQDTTNGKLVNFWIDEHNTNHLAGGNLILIMDVFEHAFMPDYGIKKTDYIEAFFKNINWSAAESRLANRPIPAEASMIK</sequence>
<dbReference type="PIRSF" id="PIRSF000349">
    <property type="entry name" value="SODismutase"/>
    <property type="match status" value="1"/>
</dbReference>
<dbReference type="Gene3D" id="3.55.40.20">
    <property type="entry name" value="Iron/manganese superoxide dismutase, C-terminal domain"/>
    <property type="match status" value="1"/>
</dbReference>
<comment type="similarity">
    <text evidence="1">Belongs to the iron/manganese superoxide dismutase family.</text>
</comment>
<dbReference type="InterPro" id="IPR036324">
    <property type="entry name" value="Mn/Fe_SOD_N_sf"/>
</dbReference>
<dbReference type="GO" id="GO:0004784">
    <property type="term" value="F:superoxide dismutase activity"/>
    <property type="evidence" value="ECO:0007669"/>
    <property type="project" value="UniProtKB-EC"/>
</dbReference>
<evidence type="ECO:0000313" key="7">
    <source>
        <dbReference type="EMBL" id="GAB61963.1"/>
    </source>
</evidence>
<evidence type="ECO:0000256" key="5">
    <source>
        <dbReference type="PIRSR" id="PIRSR000349-1"/>
    </source>
</evidence>
<feature type="binding site" evidence="5">
    <location>
        <position position="64"/>
    </location>
    <ligand>
        <name>Mn(2+)</name>
        <dbReference type="ChEBI" id="CHEBI:29035"/>
    </ligand>
</feature>
<feature type="domain" description="Manganese/iron superoxide dismutase C-terminal" evidence="6">
    <location>
        <begin position="130"/>
        <end position="228"/>
    </location>
</feature>
<dbReference type="OrthoDB" id="9803125at2"/>
<dbReference type="InterPro" id="IPR019832">
    <property type="entry name" value="Mn/Fe_SOD_C"/>
</dbReference>
<dbReference type="NCBIfam" id="TIGR01409">
    <property type="entry name" value="TAT_signal_seq"/>
    <property type="match status" value="1"/>
</dbReference>
<dbReference type="InterPro" id="IPR006311">
    <property type="entry name" value="TAT_signal"/>
</dbReference>
<dbReference type="PANTHER" id="PTHR11404">
    <property type="entry name" value="SUPEROXIDE DISMUTASE 2"/>
    <property type="match status" value="1"/>
</dbReference>
<evidence type="ECO:0000256" key="1">
    <source>
        <dbReference type="ARBA" id="ARBA00008714"/>
    </source>
</evidence>
<dbReference type="PROSITE" id="PS51318">
    <property type="entry name" value="TAT"/>
    <property type="match status" value="1"/>
</dbReference>
<evidence type="ECO:0000313" key="8">
    <source>
        <dbReference type="Proteomes" id="UP000002985"/>
    </source>
</evidence>
<dbReference type="InterPro" id="IPR019546">
    <property type="entry name" value="TAT_signal_bac_arc"/>
</dbReference>
<dbReference type="eggNOG" id="COG0605">
    <property type="taxonomic scope" value="Bacteria"/>
</dbReference>
<dbReference type="PANTHER" id="PTHR11404:SF6">
    <property type="entry name" value="SUPEROXIDE DISMUTASE [MN], MITOCHONDRIAL"/>
    <property type="match status" value="1"/>
</dbReference>
<dbReference type="STRING" id="247490.KSU1_C0367"/>
<dbReference type="SUPFAM" id="SSF46609">
    <property type="entry name" value="Fe,Mn superoxide dismutase (SOD), N-terminal domain"/>
    <property type="match status" value="1"/>
</dbReference>
<comment type="caution">
    <text evidence="7">The sequence shown here is derived from an EMBL/GenBank/DDBJ whole genome shotgun (WGS) entry which is preliminary data.</text>
</comment>
<protein>
    <recommendedName>
        <fullName evidence="2">superoxide dismutase</fullName>
        <ecNumber evidence="2">1.15.1.1</ecNumber>
    </recommendedName>
</protein>
<organism evidence="7 8">
    <name type="scientific">Candidatus Jettenia caeni</name>
    <dbReference type="NCBI Taxonomy" id="247490"/>
    <lineage>
        <taxon>Bacteria</taxon>
        <taxon>Pseudomonadati</taxon>
        <taxon>Planctomycetota</taxon>
        <taxon>Candidatus Brocadiia</taxon>
        <taxon>Candidatus Brocadiales</taxon>
        <taxon>Candidatus Brocadiaceae</taxon>
        <taxon>Candidatus Jettenia</taxon>
    </lineage>
</organism>
<evidence type="ECO:0000256" key="4">
    <source>
        <dbReference type="ARBA" id="ARBA00023002"/>
    </source>
</evidence>
<gene>
    <name evidence="7" type="ORF">KSU1_C0367</name>
</gene>
<evidence type="ECO:0000259" key="6">
    <source>
        <dbReference type="Pfam" id="PF02777"/>
    </source>
</evidence>
<feature type="binding site" evidence="5">
    <location>
        <position position="195"/>
    </location>
    <ligand>
        <name>Mn(2+)</name>
        <dbReference type="ChEBI" id="CHEBI:29035"/>
    </ligand>
</feature>
<dbReference type="AlphaFoldDB" id="I3IJR8"/>
<keyword evidence="4" id="KW-0560">Oxidoreductase</keyword>
<name>I3IJR8_9BACT</name>
<evidence type="ECO:0000256" key="2">
    <source>
        <dbReference type="ARBA" id="ARBA00012682"/>
    </source>
</evidence>
<keyword evidence="8" id="KW-1185">Reference proteome</keyword>
<dbReference type="SUPFAM" id="SSF54719">
    <property type="entry name" value="Fe,Mn superoxide dismutase (SOD), C-terminal domain"/>
    <property type="match status" value="1"/>
</dbReference>
<feature type="binding site" evidence="5">
    <location>
        <position position="199"/>
    </location>
    <ligand>
        <name>Mn(2+)</name>
        <dbReference type="ChEBI" id="CHEBI:29035"/>
    </ligand>
</feature>
<feature type="binding site" evidence="5">
    <location>
        <position position="113"/>
    </location>
    <ligand>
        <name>Mn(2+)</name>
        <dbReference type="ChEBI" id="CHEBI:29035"/>
    </ligand>
</feature>
<accession>I3IJR8</accession>
<proteinExistence type="inferred from homology"/>
<evidence type="ECO:0000256" key="3">
    <source>
        <dbReference type="ARBA" id="ARBA00022723"/>
    </source>
</evidence>
<dbReference type="EMBL" id="BAFH01000003">
    <property type="protein sequence ID" value="GAB61963.1"/>
    <property type="molecule type" value="Genomic_DNA"/>
</dbReference>
<dbReference type="GO" id="GO:0046872">
    <property type="term" value="F:metal ion binding"/>
    <property type="evidence" value="ECO:0007669"/>
    <property type="project" value="UniProtKB-KW"/>
</dbReference>
<dbReference type="InterPro" id="IPR001189">
    <property type="entry name" value="Mn/Fe_SOD"/>
</dbReference>
<dbReference type="EC" id="1.15.1.1" evidence="2"/>
<keyword evidence="3 5" id="KW-0479">Metal-binding</keyword>
<reference evidence="7 8" key="1">
    <citation type="journal article" date="2012" name="FEBS Lett.">
        <title>Anammox organism KSU-1 expresses a NirK-type copper-containing nitrite reductase instead of a NirS-type with cytochrome cd1.</title>
        <authorList>
            <person name="Hira D."/>
            <person name="Toh H."/>
            <person name="Migita C.T."/>
            <person name="Okubo H."/>
            <person name="Nishiyama T."/>
            <person name="Hattori M."/>
            <person name="Furukawa K."/>
            <person name="Fujii T."/>
        </authorList>
    </citation>
    <scope>NUCLEOTIDE SEQUENCE [LARGE SCALE GENOMIC DNA]</scope>
</reference>
<dbReference type="Pfam" id="PF02777">
    <property type="entry name" value="Sod_Fe_C"/>
    <property type="match status" value="1"/>
</dbReference>
<dbReference type="InterPro" id="IPR036314">
    <property type="entry name" value="SOD_C_sf"/>
</dbReference>
<dbReference type="InterPro" id="IPR050265">
    <property type="entry name" value="Fe/Mn_Superoxide_Dismutase"/>
</dbReference>